<comment type="similarity">
    <text evidence="3">Belongs to the zinc-containing alcohol dehydrogenase family.</text>
</comment>
<keyword evidence="9" id="KW-0560">Oxidoreductase</keyword>
<evidence type="ECO:0000256" key="2">
    <source>
        <dbReference type="ARBA" id="ARBA00004496"/>
    </source>
</evidence>
<keyword evidence="6" id="KW-0963">Cytoplasm</keyword>
<evidence type="ECO:0000256" key="3">
    <source>
        <dbReference type="ARBA" id="ARBA00008072"/>
    </source>
</evidence>
<comment type="catalytic activity">
    <reaction evidence="11">
        <text>a secondary alcohol + NAD(+) = a ketone + NADH + H(+)</text>
        <dbReference type="Rhea" id="RHEA:10740"/>
        <dbReference type="ChEBI" id="CHEBI:15378"/>
        <dbReference type="ChEBI" id="CHEBI:17087"/>
        <dbReference type="ChEBI" id="CHEBI:35681"/>
        <dbReference type="ChEBI" id="CHEBI:57540"/>
        <dbReference type="ChEBI" id="CHEBI:57945"/>
        <dbReference type="EC" id="1.1.1.1"/>
    </reaction>
</comment>
<dbReference type="GO" id="GO:0008270">
    <property type="term" value="F:zinc ion binding"/>
    <property type="evidence" value="ECO:0007669"/>
    <property type="project" value="TreeGrafter"/>
</dbReference>
<accession>M8CCB2</accession>
<evidence type="ECO:0000256" key="8">
    <source>
        <dbReference type="ARBA" id="ARBA00022833"/>
    </source>
</evidence>
<name>M8CCB2_AEGTA</name>
<evidence type="ECO:0000256" key="4">
    <source>
        <dbReference type="ARBA" id="ARBA00011738"/>
    </source>
</evidence>
<dbReference type="GO" id="GO:0004022">
    <property type="term" value="F:alcohol dehydrogenase (NAD+) activity"/>
    <property type="evidence" value="ECO:0007669"/>
    <property type="project" value="UniProtKB-EC"/>
</dbReference>
<protein>
    <recommendedName>
        <fullName evidence="5">alcohol dehydrogenase</fullName>
        <ecNumber evidence="5">1.1.1.1</ecNumber>
    </recommendedName>
</protein>
<evidence type="ECO:0000256" key="7">
    <source>
        <dbReference type="ARBA" id="ARBA00022723"/>
    </source>
</evidence>
<dbReference type="PANTHER" id="PTHR43880">
    <property type="entry name" value="ALCOHOL DEHYDROGENASE"/>
    <property type="match status" value="1"/>
</dbReference>
<evidence type="ECO:0000256" key="12">
    <source>
        <dbReference type="ARBA" id="ARBA00049243"/>
    </source>
</evidence>
<reference evidence="13" key="1">
    <citation type="submission" date="2015-06" db="UniProtKB">
        <authorList>
            <consortium name="EnsemblPlants"/>
        </authorList>
    </citation>
    <scope>IDENTIFICATION</scope>
</reference>
<comment type="catalytic activity">
    <reaction evidence="12">
        <text>a primary alcohol + NAD(+) = an aldehyde + NADH + H(+)</text>
        <dbReference type="Rhea" id="RHEA:10736"/>
        <dbReference type="ChEBI" id="CHEBI:15378"/>
        <dbReference type="ChEBI" id="CHEBI:15734"/>
        <dbReference type="ChEBI" id="CHEBI:17478"/>
        <dbReference type="ChEBI" id="CHEBI:57540"/>
        <dbReference type="ChEBI" id="CHEBI:57945"/>
        <dbReference type="EC" id="1.1.1.1"/>
    </reaction>
</comment>
<evidence type="ECO:0000313" key="13">
    <source>
        <dbReference type="EnsemblPlants" id="EMT31758"/>
    </source>
</evidence>
<keyword evidence="8" id="KW-0862">Zinc</keyword>
<dbReference type="EnsemblPlants" id="EMT31758">
    <property type="protein sequence ID" value="EMT31758"/>
    <property type="gene ID" value="F775_20292"/>
</dbReference>
<evidence type="ECO:0000256" key="1">
    <source>
        <dbReference type="ARBA" id="ARBA00001947"/>
    </source>
</evidence>
<dbReference type="GO" id="GO:0046294">
    <property type="term" value="P:formaldehyde catabolic process"/>
    <property type="evidence" value="ECO:0007669"/>
    <property type="project" value="TreeGrafter"/>
</dbReference>
<evidence type="ECO:0000256" key="10">
    <source>
        <dbReference type="ARBA" id="ARBA00023027"/>
    </source>
</evidence>
<proteinExistence type="inferred from homology"/>
<dbReference type="PANTHER" id="PTHR43880:SF9">
    <property type="entry name" value="ALCOHOL DEHYDROGENASE 1"/>
    <property type="match status" value="1"/>
</dbReference>
<dbReference type="EC" id="1.1.1.1" evidence="5"/>
<evidence type="ECO:0000256" key="5">
    <source>
        <dbReference type="ARBA" id="ARBA00013190"/>
    </source>
</evidence>
<evidence type="ECO:0000256" key="6">
    <source>
        <dbReference type="ARBA" id="ARBA00022490"/>
    </source>
</evidence>
<organism evidence="13">
    <name type="scientific">Aegilops tauschii</name>
    <name type="common">Tausch's goatgrass</name>
    <name type="synonym">Aegilops squarrosa</name>
    <dbReference type="NCBI Taxonomy" id="37682"/>
    <lineage>
        <taxon>Eukaryota</taxon>
        <taxon>Viridiplantae</taxon>
        <taxon>Streptophyta</taxon>
        <taxon>Embryophyta</taxon>
        <taxon>Tracheophyta</taxon>
        <taxon>Spermatophyta</taxon>
        <taxon>Magnoliopsida</taxon>
        <taxon>Liliopsida</taxon>
        <taxon>Poales</taxon>
        <taxon>Poaceae</taxon>
        <taxon>BOP clade</taxon>
        <taxon>Pooideae</taxon>
        <taxon>Triticodae</taxon>
        <taxon>Triticeae</taxon>
        <taxon>Triticinae</taxon>
        <taxon>Aegilops</taxon>
    </lineage>
</organism>
<keyword evidence="10" id="KW-0520">NAD</keyword>
<dbReference type="GO" id="GO:0051903">
    <property type="term" value="F:S-(hydroxymethyl)glutathione dehydrogenase [NAD(P)+] activity"/>
    <property type="evidence" value="ECO:0007669"/>
    <property type="project" value="TreeGrafter"/>
</dbReference>
<sequence length="112" mass="12005">MGHPASPSAGNWYSSSSGPLASVIVLMLLFPIETPYLDLECLVKPTKGLTVVIFGLGVVSLVGWGVVRLVGVPRKDATYNTHLMNFLNEKTLKGAFFGNYNAPTSQTSSRCT</sequence>
<dbReference type="Gene3D" id="3.40.50.720">
    <property type="entry name" value="NAD(P)-binding Rossmann-like Domain"/>
    <property type="match status" value="1"/>
</dbReference>
<comment type="cofactor">
    <cofactor evidence="1">
        <name>Zn(2+)</name>
        <dbReference type="ChEBI" id="CHEBI:29105"/>
    </cofactor>
</comment>
<comment type="subcellular location">
    <subcellularLocation>
        <location evidence="2">Cytoplasm</location>
    </subcellularLocation>
</comment>
<keyword evidence="7" id="KW-0479">Metal-binding</keyword>
<dbReference type="GO" id="GO:0005829">
    <property type="term" value="C:cytosol"/>
    <property type="evidence" value="ECO:0007669"/>
    <property type="project" value="TreeGrafter"/>
</dbReference>
<comment type="subunit">
    <text evidence="4">Homodimer.</text>
</comment>
<dbReference type="AlphaFoldDB" id="M8CCB2"/>
<evidence type="ECO:0000256" key="9">
    <source>
        <dbReference type="ARBA" id="ARBA00023002"/>
    </source>
</evidence>
<evidence type="ECO:0000256" key="11">
    <source>
        <dbReference type="ARBA" id="ARBA00049164"/>
    </source>
</evidence>